<dbReference type="Pfam" id="PF00646">
    <property type="entry name" value="F-box"/>
    <property type="match status" value="1"/>
</dbReference>
<dbReference type="EMBL" id="CACRSJ010000110">
    <property type="protein sequence ID" value="VYS70241.1"/>
    <property type="molecule type" value="Genomic_DNA"/>
</dbReference>
<dbReference type="Gene3D" id="3.80.10.10">
    <property type="entry name" value="Ribonuclease Inhibitor"/>
    <property type="match status" value="1"/>
</dbReference>
<dbReference type="PANTHER" id="PTHR31900">
    <property type="entry name" value="F-BOX/RNI SUPERFAMILY PROTEIN-RELATED"/>
    <property type="match status" value="1"/>
</dbReference>
<dbReference type="PANTHER" id="PTHR31900:SF25">
    <property type="entry name" value="FBD DOMAIN-CONTAINING PROTEIN"/>
    <property type="match status" value="1"/>
</dbReference>
<name>A0A654GAW3_ARATH</name>
<evidence type="ECO:0000313" key="3">
    <source>
        <dbReference type="Proteomes" id="UP000426265"/>
    </source>
</evidence>
<dbReference type="InterPro" id="IPR050232">
    <property type="entry name" value="FBL13/AtMIF1-like"/>
</dbReference>
<dbReference type="SUPFAM" id="SSF52047">
    <property type="entry name" value="RNI-like"/>
    <property type="match status" value="1"/>
</dbReference>
<protein>
    <recommendedName>
        <fullName evidence="1">F-box domain-containing protein</fullName>
    </recommendedName>
</protein>
<dbReference type="InterPro" id="IPR006566">
    <property type="entry name" value="FBD"/>
</dbReference>
<dbReference type="InterPro" id="IPR055411">
    <property type="entry name" value="LRR_FXL15/At3g58940/PEG3-like"/>
</dbReference>
<dbReference type="ExpressionAtlas" id="A0A654GAW3">
    <property type="expression patterns" value="baseline and differential"/>
</dbReference>
<dbReference type="SUPFAM" id="SSF81383">
    <property type="entry name" value="F-box domain"/>
    <property type="match status" value="1"/>
</dbReference>
<dbReference type="SMART" id="SM00256">
    <property type="entry name" value="FBOX"/>
    <property type="match status" value="1"/>
</dbReference>
<proteinExistence type="predicted"/>
<dbReference type="CDD" id="cd22160">
    <property type="entry name" value="F-box_AtFBL13-like"/>
    <property type="match status" value="1"/>
</dbReference>
<evidence type="ECO:0000259" key="1">
    <source>
        <dbReference type="PROSITE" id="PS50181"/>
    </source>
</evidence>
<feature type="domain" description="F-box" evidence="1">
    <location>
        <begin position="17"/>
        <end position="53"/>
    </location>
</feature>
<organism evidence="2 3">
    <name type="scientific">Arabidopsis thaliana</name>
    <name type="common">Mouse-ear cress</name>
    <dbReference type="NCBI Taxonomy" id="3702"/>
    <lineage>
        <taxon>Eukaryota</taxon>
        <taxon>Viridiplantae</taxon>
        <taxon>Streptophyta</taxon>
        <taxon>Embryophyta</taxon>
        <taxon>Tracheophyta</taxon>
        <taxon>Spermatophyta</taxon>
        <taxon>Magnoliopsida</taxon>
        <taxon>eudicotyledons</taxon>
        <taxon>Gunneridae</taxon>
        <taxon>Pentapetalae</taxon>
        <taxon>rosids</taxon>
        <taxon>malvids</taxon>
        <taxon>Brassicales</taxon>
        <taxon>Brassicaceae</taxon>
        <taxon>Camelineae</taxon>
        <taxon>Arabidopsis</taxon>
    </lineage>
</organism>
<dbReference type="Pfam" id="PF24758">
    <property type="entry name" value="LRR_At5g56370"/>
    <property type="match status" value="1"/>
</dbReference>
<evidence type="ECO:0000313" key="2">
    <source>
        <dbReference type="EMBL" id="VYS70241.1"/>
    </source>
</evidence>
<dbReference type="InterPro" id="IPR053781">
    <property type="entry name" value="F-box_AtFBL13-like"/>
</dbReference>
<dbReference type="Proteomes" id="UP000426265">
    <property type="component" value="Unassembled WGS sequence"/>
</dbReference>
<gene>
    <name evidence="2" type="ORF">AN1_LOCUS25625</name>
</gene>
<dbReference type="AlphaFoldDB" id="A0A654GAW3"/>
<reference evidence="2 3" key="1">
    <citation type="submission" date="2019-11" db="EMBL/GenBank/DDBJ databases">
        <authorList>
            <person name="Jiao W.-B."/>
            <person name="Schneeberger K."/>
        </authorList>
    </citation>
    <scope>NUCLEOTIDE SEQUENCE [LARGE SCALE GENOMIC DNA]</scope>
    <source>
        <strain evidence="3">cv. An-1</strain>
    </source>
</reference>
<dbReference type="InterPro" id="IPR032675">
    <property type="entry name" value="LRR_dom_sf"/>
</dbReference>
<dbReference type="SMART" id="SM00579">
    <property type="entry name" value="FBD"/>
    <property type="match status" value="1"/>
</dbReference>
<dbReference type="InterPro" id="IPR001810">
    <property type="entry name" value="F-box_dom"/>
</dbReference>
<accession>A0A654GAW3</accession>
<dbReference type="InterPro" id="IPR036047">
    <property type="entry name" value="F-box-like_dom_sf"/>
</dbReference>
<dbReference type="Pfam" id="PF08387">
    <property type="entry name" value="FBD"/>
    <property type="match status" value="1"/>
</dbReference>
<sequence>MVSRKKANICNKVSTLEDRISHLPEHLISEILFHLSTKDAVRTSVLSSKWRYLWQRVPGLDLNPYAFSNFSKFVSFVKRFIYSNNESWIRKLRLYIGHHHGMRDISSCIEAVARRRIQHIDLSFDTTYQPGNIPPLRLYPCDTLVHLRLDGATLVNAEFGPFPCLKILHLEQVSYPNESTLENLISGSPVLEDLTINRYPYNIKVLQVRSQTLKKIDIDHFGAVIDAPLLQCIRTKICSTKNFQVINLGFSTKLDIDVVFSSHGTYNSSLIHDIMTDISRVSELVISNGIWKDIVLYSKSGPVQQFRNLSSLNASFTKSDLELLPLILKSCPKLESLTLVLVNEQYMRRGKKKDPKVVFSAVPQCLVSSLKFVELKRLISGYEGETELIRYFLKNSIILKKLRLDLYYSKRAMSDFLRELVEMPRCSTGVEVRVL</sequence>
<dbReference type="PROSITE" id="PS50181">
    <property type="entry name" value="FBOX"/>
    <property type="match status" value="1"/>
</dbReference>